<dbReference type="SUPFAM" id="SSF56645">
    <property type="entry name" value="Acyl-CoA dehydrogenase NM domain-like"/>
    <property type="match status" value="1"/>
</dbReference>
<organism evidence="7 8">
    <name type="scientific">Caldibacillus thermoamylovorans</name>
    <dbReference type="NCBI Taxonomy" id="35841"/>
    <lineage>
        <taxon>Bacteria</taxon>
        <taxon>Bacillati</taxon>
        <taxon>Bacillota</taxon>
        <taxon>Bacilli</taxon>
        <taxon>Bacillales</taxon>
        <taxon>Bacillaceae</taxon>
        <taxon>Caldibacillus</taxon>
    </lineage>
</organism>
<dbReference type="RefSeq" id="WP_041845159.1">
    <property type="nucleotide sequence ID" value="NZ_CP023704.1"/>
</dbReference>
<dbReference type="InterPro" id="IPR037069">
    <property type="entry name" value="AcylCoA_DH/ox_N_sf"/>
</dbReference>
<feature type="domain" description="Acyl-CoA dehydrogenase/oxidase N-terminal" evidence="6">
    <location>
        <begin position="7"/>
        <end position="85"/>
    </location>
</feature>
<dbReference type="Proteomes" id="UP000032076">
    <property type="component" value="Unassembled WGS sequence"/>
</dbReference>
<evidence type="ECO:0000256" key="1">
    <source>
        <dbReference type="ARBA" id="ARBA00001974"/>
    </source>
</evidence>
<dbReference type="InterPro" id="IPR006089">
    <property type="entry name" value="Acyl-CoA_DH_CS"/>
</dbReference>
<keyword evidence="7" id="KW-0560">Oxidoreductase</keyword>
<reference evidence="7 8" key="1">
    <citation type="submission" date="2015-01" db="EMBL/GenBank/DDBJ databases">
        <title>Draft Genome Sequences of Four Bacillus thermoamylovorans Strains, Isolated From Food Products.</title>
        <authorList>
            <person name="Krawcyk A.O."/>
            <person name="Berendsen E.M."/>
            <person name="Eijlander R.T."/>
            <person name="de Jong A."/>
            <person name="Wells-Bennik M."/>
            <person name="Kuipers O.P."/>
        </authorList>
    </citation>
    <scope>NUCLEOTIDE SEQUENCE [LARGE SCALE GENOMIC DNA]</scope>
    <source>
        <strain evidence="7 8">B4167</strain>
    </source>
</reference>
<evidence type="ECO:0000256" key="4">
    <source>
        <dbReference type="ARBA" id="ARBA00022827"/>
    </source>
</evidence>
<dbReference type="PIRSF" id="PIRSF016578">
    <property type="entry name" value="HsaA"/>
    <property type="match status" value="1"/>
</dbReference>
<proteinExistence type="inferred from homology"/>
<dbReference type="Pfam" id="PF00441">
    <property type="entry name" value="Acyl-CoA_dh_1"/>
    <property type="match status" value="1"/>
</dbReference>
<dbReference type="KEGG" id="bthv:CQJ30_09360"/>
<dbReference type="EMBL" id="JXLU01000010">
    <property type="protein sequence ID" value="KIO74117.1"/>
    <property type="molecule type" value="Genomic_DNA"/>
</dbReference>
<dbReference type="InterPro" id="IPR009075">
    <property type="entry name" value="AcylCo_DH/oxidase_C"/>
</dbReference>
<dbReference type="InterPro" id="IPR013786">
    <property type="entry name" value="AcylCoA_DH/ox_N"/>
</dbReference>
<protein>
    <submittedName>
        <fullName evidence="7">Butyryl-CoA dehydrogenase</fullName>
        <ecNumber evidence="7">1.3.8.1</ecNumber>
    </submittedName>
</protein>
<dbReference type="GO" id="GO:0050660">
    <property type="term" value="F:flavin adenine dinucleotide binding"/>
    <property type="evidence" value="ECO:0007669"/>
    <property type="project" value="InterPro"/>
</dbReference>
<dbReference type="Pfam" id="PF02771">
    <property type="entry name" value="Acyl-CoA_dh_N"/>
    <property type="match status" value="1"/>
</dbReference>
<dbReference type="Gene3D" id="1.20.140.10">
    <property type="entry name" value="Butyryl-CoA Dehydrogenase, subunit A, domain 3"/>
    <property type="match status" value="1"/>
</dbReference>
<dbReference type="Gene3D" id="1.10.540.10">
    <property type="entry name" value="Acyl-CoA dehydrogenase/oxidase, N-terminal domain"/>
    <property type="match status" value="1"/>
</dbReference>
<evidence type="ECO:0000313" key="8">
    <source>
        <dbReference type="Proteomes" id="UP000032076"/>
    </source>
</evidence>
<keyword evidence="4" id="KW-0274">FAD</keyword>
<accession>A0A0D0GA57</accession>
<comment type="cofactor">
    <cofactor evidence="1">
        <name>FAD</name>
        <dbReference type="ChEBI" id="CHEBI:57692"/>
    </cofactor>
</comment>
<sequence length="379" mass="42346">MISFRPTEEETAFIEVAKDLAINKIRPLIKEVDQNSEGLQETLSQMSELGFLDMELPESWHGLELPLISQVQILKALSYGDLDFIQSLPGAGDAASLIRLLPETEEMQTFREKYLSAENKTIAYTEAVDQEMDWGSTIQLENDGDGYILSGRTLPTRLAMQAHFVVISTTDSFGRKVIFYLDHGDWEKEENNQFGLVSSGIASLQFHREKIAKSQVLSIGDQAEKVITQARGRIQILQAAKEVGLAEAALDYATEYTAGRYAFGQEIAKFQGVSFRIAKMAIEGKAANNLVLEAAVNTDRKSTNDSLALRGLQRAHRAVCFATDSAVQLLGGHGFIREYPVEKWMRDAQAQVMLYGKEKELLLQYGKRLVEEEKDVARL</sequence>
<comment type="similarity">
    <text evidence="2">Belongs to the acyl-CoA dehydrogenase family.</text>
</comment>
<name>A0A0D0GA57_9BACI</name>
<dbReference type="AlphaFoldDB" id="A0A0D0GA57"/>
<dbReference type="SUPFAM" id="SSF47203">
    <property type="entry name" value="Acyl-CoA dehydrogenase C-terminal domain-like"/>
    <property type="match status" value="1"/>
</dbReference>
<dbReference type="PROSITE" id="PS00073">
    <property type="entry name" value="ACYL_COA_DH_2"/>
    <property type="match status" value="1"/>
</dbReference>
<evidence type="ECO:0000256" key="3">
    <source>
        <dbReference type="ARBA" id="ARBA00022630"/>
    </source>
</evidence>
<dbReference type="InterPro" id="IPR036250">
    <property type="entry name" value="AcylCo_DH-like_C"/>
</dbReference>
<feature type="domain" description="Acyl-CoA dehydrogenase/oxidase C-terminal" evidence="5">
    <location>
        <begin position="236"/>
        <end position="367"/>
    </location>
</feature>
<dbReference type="PANTHER" id="PTHR43884:SF12">
    <property type="entry name" value="ISOVALERYL-COA DEHYDROGENASE, MITOCHONDRIAL-RELATED"/>
    <property type="match status" value="1"/>
</dbReference>
<dbReference type="PANTHER" id="PTHR43884">
    <property type="entry name" value="ACYL-COA DEHYDROGENASE"/>
    <property type="match status" value="1"/>
</dbReference>
<evidence type="ECO:0000313" key="7">
    <source>
        <dbReference type="EMBL" id="KIO74117.1"/>
    </source>
</evidence>
<comment type="caution">
    <text evidence="7">The sequence shown here is derived from an EMBL/GenBank/DDBJ whole genome shotgun (WGS) entry which is preliminary data.</text>
</comment>
<evidence type="ECO:0000259" key="6">
    <source>
        <dbReference type="Pfam" id="PF02771"/>
    </source>
</evidence>
<dbReference type="GO" id="GO:0016937">
    <property type="term" value="F:short-chain fatty acyl-CoA dehydrogenase activity"/>
    <property type="evidence" value="ECO:0007669"/>
    <property type="project" value="UniProtKB-EC"/>
</dbReference>
<dbReference type="EC" id="1.3.8.1" evidence="7"/>
<evidence type="ECO:0000259" key="5">
    <source>
        <dbReference type="Pfam" id="PF00441"/>
    </source>
</evidence>
<gene>
    <name evidence="7" type="ORF">B4167_0394</name>
</gene>
<keyword evidence="3" id="KW-0285">Flavoprotein</keyword>
<evidence type="ECO:0000256" key="2">
    <source>
        <dbReference type="ARBA" id="ARBA00009347"/>
    </source>
</evidence>
<dbReference type="InterPro" id="IPR009100">
    <property type="entry name" value="AcylCoA_DH/oxidase_NM_dom_sf"/>
</dbReference>